<protein>
    <submittedName>
        <fullName evidence="1">Uncharacterized protein</fullName>
    </submittedName>
</protein>
<dbReference type="EMBL" id="GGEC01090038">
    <property type="protein sequence ID" value="MBX70522.1"/>
    <property type="molecule type" value="Transcribed_RNA"/>
</dbReference>
<evidence type="ECO:0000313" key="1">
    <source>
        <dbReference type="EMBL" id="MBX70522.1"/>
    </source>
</evidence>
<reference evidence="1" key="1">
    <citation type="submission" date="2018-02" db="EMBL/GenBank/DDBJ databases">
        <title>Rhizophora mucronata_Transcriptome.</title>
        <authorList>
            <person name="Meera S.P."/>
            <person name="Sreeshan A."/>
            <person name="Augustine A."/>
        </authorList>
    </citation>
    <scope>NUCLEOTIDE SEQUENCE</scope>
    <source>
        <tissue evidence="1">Leaf</tissue>
    </source>
</reference>
<accession>A0A2P2QU25</accession>
<name>A0A2P2QU25_RHIMU</name>
<organism evidence="1">
    <name type="scientific">Rhizophora mucronata</name>
    <name type="common">Asiatic mangrove</name>
    <dbReference type="NCBI Taxonomy" id="61149"/>
    <lineage>
        <taxon>Eukaryota</taxon>
        <taxon>Viridiplantae</taxon>
        <taxon>Streptophyta</taxon>
        <taxon>Embryophyta</taxon>
        <taxon>Tracheophyta</taxon>
        <taxon>Spermatophyta</taxon>
        <taxon>Magnoliopsida</taxon>
        <taxon>eudicotyledons</taxon>
        <taxon>Gunneridae</taxon>
        <taxon>Pentapetalae</taxon>
        <taxon>rosids</taxon>
        <taxon>fabids</taxon>
        <taxon>Malpighiales</taxon>
        <taxon>Rhizophoraceae</taxon>
        <taxon>Rhizophora</taxon>
    </lineage>
</organism>
<proteinExistence type="predicted"/>
<sequence>MTWKNYKNSKKSST</sequence>